<evidence type="ECO:0008006" key="11">
    <source>
        <dbReference type="Google" id="ProtNLM"/>
    </source>
</evidence>
<evidence type="ECO:0000256" key="3">
    <source>
        <dbReference type="ARBA" id="ARBA00023015"/>
    </source>
</evidence>
<dbReference type="Pfam" id="PF25601">
    <property type="entry name" value="AAA_lid_14"/>
    <property type="match status" value="1"/>
</dbReference>
<dbReference type="Gene3D" id="1.10.10.60">
    <property type="entry name" value="Homeodomain-like"/>
    <property type="match status" value="1"/>
</dbReference>
<dbReference type="InterPro" id="IPR002197">
    <property type="entry name" value="HTH_Fis"/>
</dbReference>
<keyword evidence="5" id="KW-0597">Phosphoprotein</keyword>
<dbReference type="GO" id="GO:0006355">
    <property type="term" value="P:regulation of DNA-templated transcription"/>
    <property type="evidence" value="ECO:0007669"/>
    <property type="project" value="InterPro"/>
</dbReference>
<feature type="coiled-coil region" evidence="6">
    <location>
        <begin position="120"/>
        <end position="147"/>
    </location>
</feature>
<dbReference type="Gene3D" id="1.10.8.60">
    <property type="match status" value="1"/>
</dbReference>
<dbReference type="InterPro" id="IPR027417">
    <property type="entry name" value="P-loop_NTPase"/>
</dbReference>
<keyword evidence="6" id="KW-0175">Coiled coil</keyword>
<dbReference type="Pfam" id="PF00072">
    <property type="entry name" value="Response_reg"/>
    <property type="match status" value="1"/>
</dbReference>
<dbReference type="Pfam" id="PF02954">
    <property type="entry name" value="HTH_8"/>
    <property type="match status" value="1"/>
</dbReference>
<feature type="domain" description="Response regulatory" evidence="8">
    <location>
        <begin position="6"/>
        <end position="125"/>
    </location>
</feature>
<evidence type="ECO:0000256" key="4">
    <source>
        <dbReference type="ARBA" id="ARBA00023163"/>
    </source>
</evidence>
<dbReference type="SUPFAM" id="SSF52540">
    <property type="entry name" value="P-loop containing nucleoside triphosphate hydrolases"/>
    <property type="match status" value="1"/>
</dbReference>
<keyword evidence="2" id="KW-0067">ATP-binding</keyword>
<dbReference type="FunFam" id="3.40.50.300:FF:000006">
    <property type="entry name" value="DNA-binding transcriptional regulator NtrC"/>
    <property type="match status" value="1"/>
</dbReference>
<dbReference type="PRINTS" id="PR01590">
    <property type="entry name" value="HTHFIS"/>
</dbReference>
<dbReference type="InterPro" id="IPR003593">
    <property type="entry name" value="AAA+_ATPase"/>
</dbReference>
<evidence type="ECO:0000256" key="6">
    <source>
        <dbReference type="SAM" id="Coils"/>
    </source>
</evidence>
<protein>
    <recommendedName>
        <fullName evidence="11">Sigma-54-dependent Fis family transcriptional regulator</fullName>
    </recommendedName>
</protein>
<dbReference type="SMART" id="SM00382">
    <property type="entry name" value="AAA"/>
    <property type="match status" value="1"/>
</dbReference>
<dbReference type="EMBL" id="AQHF01000030">
    <property type="protein sequence ID" value="MBE0348068.1"/>
    <property type="molecule type" value="Genomic_DNA"/>
</dbReference>
<dbReference type="AlphaFoldDB" id="A0A8I0MYZ3"/>
<dbReference type="GO" id="GO:0005524">
    <property type="term" value="F:ATP binding"/>
    <property type="evidence" value="ECO:0007669"/>
    <property type="project" value="UniProtKB-KW"/>
</dbReference>
<evidence type="ECO:0000313" key="10">
    <source>
        <dbReference type="Proteomes" id="UP000660708"/>
    </source>
</evidence>
<gene>
    <name evidence="9" type="ORF">PPEP_a3169</name>
</gene>
<evidence type="ECO:0000259" key="8">
    <source>
        <dbReference type="PROSITE" id="PS50110"/>
    </source>
</evidence>
<comment type="caution">
    <text evidence="9">The sequence shown here is derived from an EMBL/GenBank/DDBJ whole genome shotgun (WGS) entry which is preliminary data.</text>
</comment>
<keyword evidence="3" id="KW-0805">Transcription regulation</keyword>
<dbReference type="PROSITE" id="PS50045">
    <property type="entry name" value="SIGMA54_INTERACT_4"/>
    <property type="match status" value="1"/>
</dbReference>
<dbReference type="Gene3D" id="3.40.50.2300">
    <property type="match status" value="1"/>
</dbReference>
<name>A0A8I0MYZ3_9GAMM</name>
<dbReference type="SUPFAM" id="SSF52172">
    <property type="entry name" value="CheY-like"/>
    <property type="match status" value="1"/>
</dbReference>
<dbReference type="SMART" id="SM00448">
    <property type="entry name" value="REC"/>
    <property type="match status" value="1"/>
</dbReference>
<dbReference type="Proteomes" id="UP000660708">
    <property type="component" value="Unassembled WGS sequence"/>
</dbReference>
<dbReference type="PROSITE" id="PS50110">
    <property type="entry name" value="RESPONSE_REGULATORY"/>
    <property type="match status" value="1"/>
</dbReference>
<evidence type="ECO:0000256" key="2">
    <source>
        <dbReference type="ARBA" id="ARBA00022840"/>
    </source>
</evidence>
<evidence type="ECO:0000256" key="5">
    <source>
        <dbReference type="PROSITE-ProRule" id="PRU00169"/>
    </source>
</evidence>
<dbReference type="Pfam" id="PF00158">
    <property type="entry name" value="Sigma54_activat"/>
    <property type="match status" value="1"/>
</dbReference>
<dbReference type="PANTHER" id="PTHR32071">
    <property type="entry name" value="TRANSCRIPTIONAL REGULATORY PROTEIN"/>
    <property type="match status" value="1"/>
</dbReference>
<proteinExistence type="predicted"/>
<keyword evidence="4" id="KW-0804">Transcription</keyword>
<reference evidence="9 10" key="1">
    <citation type="submission" date="2015-06" db="EMBL/GenBank/DDBJ databases">
        <title>Genome sequence of Pseudoalteromonas peptidolytica.</title>
        <authorList>
            <person name="Xie B.-B."/>
            <person name="Rong J.-C."/>
            <person name="Qin Q.-L."/>
            <person name="Zhang Y.-Z."/>
        </authorList>
    </citation>
    <scope>NUCLEOTIDE SEQUENCE [LARGE SCALE GENOMIC DNA]</scope>
    <source>
        <strain evidence="9 10">F12-50-A1</strain>
    </source>
</reference>
<dbReference type="InterPro" id="IPR011006">
    <property type="entry name" value="CheY-like_superfamily"/>
</dbReference>
<dbReference type="InterPro" id="IPR009057">
    <property type="entry name" value="Homeodomain-like_sf"/>
</dbReference>
<evidence type="ECO:0000313" key="9">
    <source>
        <dbReference type="EMBL" id="MBE0348068.1"/>
    </source>
</evidence>
<dbReference type="SUPFAM" id="SSF46689">
    <property type="entry name" value="Homeodomain-like"/>
    <property type="match status" value="1"/>
</dbReference>
<sequence>MSAKPLILLVEDNREVRLAARFVLEDLGLAVEEVENPVQALTFLEQRQPSLILLDMNFELDSTSGQEGLRFLRQQQQLGNTIPVVAMTAWSHTELVVQAMQLGAADFLEKPWKNQRFEQVIRHQLQLSELSNKNQALQHALAGEKSTVLWQSNAMQQLMEQLEIMAPTDANILLTGENGVGKSLIAQWIHQHSTRAMQPFISVNMATIPDQLFESELFGHTKGAFTDAKSDRAGRFKLANLGTLFLDEIGTLPINQQSKLLRVLESREYEAVGSSKTEIADVRLISATNAKLEQQIAKAEFRQDLFYRINTFTIEIPPLRSRPEDIELLARHFIKSHGNRYGKSECSLTPMAIAQLKQYDWPGNTRELSHLLERAVLLSRTGEISTEQLQLSASSSLSLSSNATAPLPLITLEQAEQQLITQALANTSGNKQQAAELLGITKQALYRRLEKYGHN</sequence>
<dbReference type="Gene3D" id="3.40.50.300">
    <property type="entry name" value="P-loop containing nucleotide triphosphate hydrolases"/>
    <property type="match status" value="1"/>
</dbReference>
<dbReference type="GO" id="GO:0000160">
    <property type="term" value="P:phosphorelay signal transduction system"/>
    <property type="evidence" value="ECO:0007669"/>
    <property type="project" value="InterPro"/>
</dbReference>
<dbReference type="InterPro" id="IPR058031">
    <property type="entry name" value="AAA_lid_NorR"/>
</dbReference>
<feature type="modified residue" description="4-aspartylphosphate" evidence="5">
    <location>
        <position position="55"/>
    </location>
</feature>
<feature type="domain" description="Sigma-54 factor interaction" evidence="7">
    <location>
        <begin position="148"/>
        <end position="377"/>
    </location>
</feature>
<evidence type="ECO:0000259" key="7">
    <source>
        <dbReference type="PROSITE" id="PS50045"/>
    </source>
</evidence>
<dbReference type="GO" id="GO:0043565">
    <property type="term" value="F:sequence-specific DNA binding"/>
    <property type="evidence" value="ECO:0007669"/>
    <property type="project" value="InterPro"/>
</dbReference>
<accession>A0A8I0MYZ3</accession>
<evidence type="ECO:0000256" key="1">
    <source>
        <dbReference type="ARBA" id="ARBA00022741"/>
    </source>
</evidence>
<dbReference type="RefSeq" id="WP_147390089.1">
    <property type="nucleotide sequence ID" value="NZ_AQHF01000030.1"/>
</dbReference>
<dbReference type="CDD" id="cd00009">
    <property type="entry name" value="AAA"/>
    <property type="match status" value="1"/>
</dbReference>
<keyword evidence="10" id="KW-1185">Reference proteome</keyword>
<keyword evidence="1" id="KW-0547">Nucleotide-binding</keyword>
<dbReference type="InterPro" id="IPR002078">
    <property type="entry name" value="Sigma_54_int"/>
</dbReference>
<dbReference type="InterPro" id="IPR001789">
    <property type="entry name" value="Sig_transdc_resp-reg_receiver"/>
</dbReference>
<organism evidence="9 10">
    <name type="scientific">Pseudoalteromonas peptidolytica F12-50-A1</name>
    <dbReference type="NCBI Taxonomy" id="1315280"/>
    <lineage>
        <taxon>Bacteria</taxon>
        <taxon>Pseudomonadati</taxon>
        <taxon>Pseudomonadota</taxon>
        <taxon>Gammaproteobacteria</taxon>
        <taxon>Alteromonadales</taxon>
        <taxon>Pseudoalteromonadaceae</taxon>
        <taxon>Pseudoalteromonas</taxon>
    </lineage>
</organism>